<dbReference type="GO" id="GO:0016491">
    <property type="term" value="F:oxidoreductase activity"/>
    <property type="evidence" value="ECO:0007669"/>
    <property type="project" value="UniProtKB-KW"/>
</dbReference>
<evidence type="ECO:0008006" key="4">
    <source>
        <dbReference type="Google" id="ProtNLM"/>
    </source>
</evidence>
<evidence type="ECO:0000256" key="1">
    <source>
        <dbReference type="ARBA" id="ARBA00023002"/>
    </source>
</evidence>
<dbReference type="SUPFAM" id="SSF51735">
    <property type="entry name" value="NAD(P)-binding Rossmann-fold domains"/>
    <property type="match status" value="1"/>
</dbReference>
<protein>
    <recommendedName>
        <fullName evidence="4">Ketoreductase (KR) domain-containing protein</fullName>
    </recommendedName>
</protein>
<sequence>MSYPNQPNLPVITTDLSGRTVLVVGTNVGLGLEAAKHFARMNPAKLIVTSRTEKKCAQTAEPSFDYNLTGDGYETQVQVNHLSGALVALRLLPTLLATAEQNKTI</sequence>
<keyword evidence="3" id="KW-1185">Reference proteome</keyword>
<dbReference type="EMBL" id="SGPM01000161">
    <property type="protein sequence ID" value="THH28729.1"/>
    <property type="molecule type" value="Genomic_DNA"/>
</dbReference>
<dbReference type="PANTHER" id="PTHR43157:SF31">
    <property type="entry name" value="PHOSPHATIDYLINOSITOL-GLYCAN BIOSYNTHESIS CLASS F PROTEIN"/>
    <property type="match status" value="1"/>
</dbReference>
<proteinExistence type="predicted"/>
<reference evidence="2 3" key="1">
    <citation type="submission" date="2019-02" db="EMBL/GenBank/DDBJ databases">
        <title>Genome sequencing of the rare red list fungi Antrodiella citrinella (Flaviporus citrinellus).</title>
        <authorList>
            <person name="Buettner E."/>
            <person name="Kellner H."/>
        </authorList>
    </citation>
    <scope>NUCLEOTIDE SEQUENCE [LARGE SCALE GENOMIC DNA]</scope>
    <source>
        <strain evidence="2 3">DSM 108506</strain>
    </source>
</reference>
<keyword evidence="1" id="KW-0560">Oxidoreductase</keyword>
<gene>
    <name evidence="2" type="ORF">EUX98_g5456</name>
</gene>
<evidence type="ECO:0000313" key="3">
    <source>
        <dbReference type="Proteomes" id="UP000308730"/>
    </source>
</evidence>
<comment type="caution">
    <text evidence="2">The sequence shown here is derived from an EMBL/GenBank/DDBJ whole genome shotgun (WGS) entry which is preliminary data.</text>
</comment>
<dbReference type="PANTHER" id="PTHR43157">
    <property type="entry name" value="PHOSPHATIDYLINOSITOL-GLYCAN BIOSYNTHESIS CLASS F PROTEIN-RELATED"/>
    <property type="match status" value="1"/>
</dbReference>
<dbReference type="InterPro" id="IPR036291">
    <property type="entry name" value="NAD(P)-bd_dom_sf"/>
</dbReference>
<dbReference type="Proteomes" id="UP000308730">
    <property type="component" value="Unassembled WGS sequence"/>
</dbReference>
<name>A0A4S4MRQ2_9APHY</name>
<dbReference type="AlphaFoldDB" id="A0A4S4MRQ2"/>
<accession>A0A4S4MRQ2</accession>
<dbReference type="Gene3D" id="3.40.50.720">
    <property type="entry name" value="NAD(P)-binding Rossmann-like Domain"/>
    <property type="match status" value="1"/>
</dbReference>
<evidence type="ECO:0000313" key="2">
    <source>
        <dbReference type="EMBL" id="THH28729.1"/>
    </source>
</evidence>
<organism evidence="2 3">
    <name type="scientific">Antrodiella citrinella</name>
    <dbReference type="NCBI Taxonomy" id="2447956"/>
    <lineage>
        <taxon>Eukaryota</taxon>
        <taxon>Fungi</taxon>
        <taxon>Dikarya</taxon>
        <taxon>Basidiomycota</taxon>
        <taxon>Agaricomycotina</taxon>
        <taxon>Agaricomycetes</taxon>
        <taxon>Polyporales</taxon>
        <taxon>Steccherinaceae</taxon>
        <taxon>Antrodiella</taxon>
    </lineage>
</organism>
<dbReference type="OrthoDB" id="1888931at2759"/>